<dbReference type="InterPro" id="IPR001647">
    <property type="entry name" value="HTH_TetR"/>
</dbReference>
<accession>A0A6M4IGG4</accession>
<protein>
    <submittedName>
        <fullName evidence="4">TetR/AcrR family transcriptional regulator</fullName>
    </submittedName>
</protein>
<dbReference type="Gene3D" id="1.10.357.10">
    <property type="entry name" value="Tetracycline Repressor, domain 2"/>
    <property type="match status" value="1"/>
</dbReference>
<evidence type="ECO:0000259" key="3">
    <source>
        <dbReference type="PROSITE" id="PS50977"/>
    </source>
</evidence>
<dbReference type="InterPro" id="IPR041669">
    <property type="entry name" value="TetR_C_15"/>
</dbReference>
<dbReference type="EMBL" id="CP053085">
    <property type="protein sequence ID" value="QJR34194.1"/>
    <property type="molecule type" value="Genomic_DNA"/>
</dbReference>
<sequence length="285" mass="30743">MPAKRAPRPTARPIAVESVAAATVQLARAPVASAPVANAPVAIAPVAIAPVASTPNADSGSPDAYRRRPRQSRGQARVELLLDAAAAVIAEQGLHAATAEAIALRARTAKGSLYQFFPNRDAVLAALALRYADEMRAIHERAFPIDPHGLPLDRLIDRIVKPLAEFHDTHPAFRRVFATVEGPGDDTRSAPTRLRAQLFDSFVDRLDVLFAARNPKLATRDRRRVALVAASLGQSLLARRGRAVAAEKKPLLDDLRRILLAYLQPVLEPPAVKTKGEAKPAPKKR</sequence>
<dbReference type="GO" id="GO:0000976">
    <property type="term" value="F:transcription cis-regulatory region binding"/>
    <property type="evidence" value="ECO:0007669"/>
    <property type="project" value="TreeGrafter"/>
</dbReference>
<dbReference type="Pfam" id="PF17918">
    <property type="entry name" value="TetR_C_15"/>
    <property type="match status" value="1"/>
</dbReference>
<organism evidence="4 5">
    <name type="scientific">Gemmatimonas groenlandica</name>
    <dbReference type="NCBI Taxonomy" id="2732249"/>
    <lineage>
        <taxon>Bacteria</taxon>
        <taxon>Pseudomonadati</taxon>
        <taxon>Gemmatimonadota</taxon>
        <taxon>Gemmatimonadia</taxon>
        <taxon>Gemmatimonadales</taxon>
        <taxon>Gemmatimonadaceae</taxon>
        <taxon>Gemmatimonas</taxon>
    </lineage>
</organism>
<reference evidence="4 5" key="1">
    <citation type="submission" date="2020-05" db="EMBL/GenBank/DDBJ databases">
        <title>Complete genome sequence of Gemmatimonas greenlandica TET16.</title>
        <authorList>
            <person name="Zeng Y."/>
        </authorList>
    </citation>
    <scope>NUCLEOTIDE SEQUENCE [LARGE SCALE GENOMIC DNA]</scope>
    <source>
        <strain evidence="4 5">TET16</strain>
    </source>
</reference>
<feature type="domain" description="HTH tetR-type" evidence="3">
    <location>
        <begin position="75"/>
        <end position="135"/>
    </location>
</feature>
<evidence type="ECO:0000313" key="5">
    <source>
        <dbReference type="Proteomes" id="UP000500938"/>
    </source>
</evidence>
<gene>
    <name evidence="4" type="ORF">HKW67_01030</name>
</gene>
<evidence type="ECO:0000256" key="2">
    <source>
        <dbReference type="PROSITE-ProRule" id="PRU00335"/>
    </source>
</evidence>
<dbReference type="RefSeq" id="WP_171223620.1">
    <property type="nucleotide sequence ID" value="NZ_CP053085.1"/>
</dbReference>
<dbReference type="SUPFAM" id="SSF46689">
    <property type="entry name" value="Homeodomain-like"/>
    <property type="match status" value="1"/>
</dbReference>
<keyword evidence="5" id="KW-1185">Reference proteome</keyword>
<name>A0A6M4IGG4_9BACT</name>
<keyword evidence="1 2" id="KW-0238">DNA-binding</keyword>
<evidence type="ECO:0000313" key="4">
    <source>
        <dbReference type="EMBL" id="QJR34194.1"/>
    </source>
</evidence>
<dbReference type="Proteomes" id="UP000500938">
    <property type="component" value="Chromosome"/>
</dbReference>
<dbReference type="PANTHER" id="PTHR30055">
    <property type="entry name" value="HTH-TYPE TRANSCRIPTIONAL REGULATOR RUTR"/>
    <property type="match status" value="1"/>
</dbReference>
<dbReference type="KEGG" id="ggr:HKW67_01030"/>
<evidence type="ECO:0000256" key="1">
    <source>
        <dbReference type="ARBA" id="ARBA00023125"/>
    </source>
</evidence>
<dbReference type="PROSITE" id="PS50977">
    <property type="entry name" value="HTH_TETR_2"/>
    <property type="match status" value="1"/>
</dbReference>
<feature type="DNA-binding region" description="H-T-H motif" evidence="2">
    <location>
        <begin position="98"/>
        <end position="117"/>
    </location>
</feature>
<dbReference type="InterPro" id="IPR009057">
    <property type="entry name" value="Homeodomain-like_sf"/>
</dbReference>
<dbReference type="Pfam" id="PF00440">
    <property type="entry name" value="TetR_N"/>
    <property type="match status" value="1"/>
</dbReference>
<dbReference type="InterPro" id="IPR050109">
    <property type="entry name" value="HTH-type_TetR-like_transc_reg"/>
</dbReference>
<dbReference type="PANTHER" id="PTHR30055:SF226">
    <property type="entry name" value="HTH-TYPE TRANSCRIPTIONAL REGULATOR PKSA"/>
    <property type="match status" value="1"/>
</dbReference>
<dbReference type="PRINTS" id="PR00455">
    <property type="entry name" value="HTHTETR"/>
</dbReference>
<proteinExistence type="predicted"/>
<dbReference type="GO" id="GO:0003700">
    <property type="term" value="F:DNA-binding transcription factor activity"/>
    <property type="evidence" value="ECO:0007669"/>
    <property type="project" value="TreeGrafter"/>
</dbReference>
<dbReference type="AlphaFoldDB" id="A0A6M4IGG4"/>